<comment type="caution">
    <text evidence="1">The sequence shown here is derived from an EMBL/GenBank/DDBJ whole genome shotgun (WGS) entry which is preliminary data.</text>
</comment>
<dbReference type="Gene3D" id="1.10.10.10">
    <property type="entry name" value="Winged helix-like DNA-binding domain superfamily/Winged helix DNA-binding domain"/>
    <property type="match status" value="1"/>
</dbReference>
<gene>
    <name evidence="1" type="ORF">ACFOD7_14225</name>
</gene>
<dbReference type="InterPro" id="IPR016032">
    <property type="entry name" value="Sig_transdc_resp-reg_C-effctor"/>
</dbReference>
<dbReference type="EMBL" id="JBHRTE010000059">
    <property type="protein sequence ID" value="MFC3169205.1"/>
    <property type="molecule type" value="Genomic_DNA"/>
</dbReference>
<organism evidence="1 2">
    <name type="scientific">Paracoccus fontiphilus</name>
    <dbReference type="NCBI Taxonomy" id="1815556"/>
    <lineage>
        <taxon>Bacteria</taxon>
        <taxon>Pseudomonadati</taxon>
        <taxon>Pseudomonadota</taxon>
        <taxon>Alphaproteobacteria</taxon>
        <taxon>Rhodobacterales</taxon>
        <taxon>Paracoccaceae</taxon>
        <taxon>Paracoccus</taxon>
    </lineage>
</organism>
<evidence type="ECO:0000313" key="1">
    <source>
        <dbReference type="EMBL" id="MFC3169205.1"/>
    </source>
</evidence>
<evidence type="ECO:0000313" key="2">
    <source>
        <dbReference type="Proteomes" id="UP001595557"/>
    </source>
</evidence>
<dbReference type="Proteomes" id="UP001595557">
    <property type="component" value="Unassembled WGS sequence"/>
</dbReference>
<name>A0ABV7IJ76_9RHOB</name>
<sequence>MSALAKIASLAAAGMGVGMIINETGLTKSAVYHHARKQGVDVRGGQLPYTVQSIRAMVQDMRPTEAADYLLTIVEELAGDQSDMDAAQQRLGLVGQQARAYCALSRQAGRIVSFDALGWVITTDPTEPASKEALTVIMSRVRNALPENERITAARGRGYRLERT</sequence>
<accession>A0ABV7IJ76</accession>
<protein>
    <submittedName>
        <fullName evidence="1">Helix-turn-helix domain-containing protein</fullName>
    </submittedName>
</protein>
<proteinExistence type="predicted"/>
<reference evidence="2" key="1">
    <citation type="journal article" date="2019" name="Int. J. Syst. Evol. Microbiol.">
        <title>The Global Catalogue of Microorganisms (GCM) 10K type strain sequencing project: providing services to taxonomists for standard genome sequencing and annotation.</title>
        <authorList>
            <consortium name="The Broad Institute Genomics Platform"/>
            <consortium name="The Broad Institute Genome Sequencing Center for Infectious Disease"/>
            <person name="Wu L."/>
            <person name="Ma J."/>
        </authorList>
    </citation>
    <scope>NUCLEOTIDE SEQUENCE [LARGE SCALE GENOMIC DNA]</scope>
    <source>
        <strain evidence="2">KCTC 52239</strain>
    </source>
</reference>
<keyword evidence="2" id="KW-1185">Reference proteome</keyword>
<dbReference type="SUPFAM" id="SSF46894">
    <property type="entry name" value="C-terminal effector domain of the bipartite response regulators"/>
    <property type="match status" value="1"/>
</dbReference>
<dbReference type="InterPro" id="IPR036388">
    <property type="entry name" value="WH-like_DNA-bd_sf"/>
</dbReference>
<dbReference type="RefSeq" id="WP_207464386.1">
    <property type="nucleotide sequence ID" value="NZ_JAFNAW010000001.1"/>
</dbReference>